<dbReference type="Proteomes" id="UP000054630">
    <property type="component" value="Unassembled WGS sequence"/>
</dbReference>
<accession>A0A0V0SLE3</accession>
<organism evidence="1 2">
    <name type="scientific">Trichinella nelsoni</name>
    <dbReference type="NCBI Taxonomy" id="6336"/>
    <lineage>
        <taxon>Eukaryota</taxon>
        <taxon>Metazoa</taxon>
        <taxon>Ecdysozoa</taxon>
        <taxon>Nematoda</taxon>
        <taxon>Enoplea</taxon>
        <taxon>Dorylaimia</taxon>
        <taxon>Trichinellida</taxon>
        <taxon>Trichinellidae</taxon>
        <taxon>Trichinella</taxon>
    </lineage>
</organism>
<sequence length="128" mass="15337">MPSVSNNYHIKFSQYIIKLVLTRYFVTFIIEYPNEKMIGFLYLLLVEVVIYFIRDLPSNKQPISNRLNIDTLNLGYVADIDFHLKFRFLIFFYWSRVTDSLVISFNVEHRCVHHHHLQLPVGCFYNNS</sequence>
<dbReference type="AlphaFoldDB" id="A0A0V0SLE3"/>
<comment type="caution">
    <text evidence="1">The sequence shown here is derived from an EMBL/GenBank/DDBJ whole genome shotgun (WGS) entry which is preliminary data.</text>
</comment>
<protein>
    <submittedName>
        <fullName evidence="1">Uncharacterized protein</fullName>
    </submittedName>
</protein>
<dbReference type="EMBL" id="JYDL01000002">
    <property type="protein sequence ID" value="KRX27711.1"/>
    <property type="molecule type" value="Genomic_DNA"/>
</dbReference>
<reference evidence="1 2" key="1">
    <citation type="submission" date="2015-01" db="EMBL/GenBank/DDBJ databases">
        <title>Evolution of Trichinella species and genotypes.</title>
        <authorList>
            <person name="Korhonen P.K."/>
            <person name="Edoardo P."/>
            <person name="Giuseppe L.R."/>
            <person name="Gasser R.B."/>
        </authorList>
    </citation>
    <scope>NUCLEOTIDE SEQUENCE [LARGE SCALE GENOMIC DNA]</scope>
    <source>
        <strain evidence="1">ISS37</strain>
    </source>
</reference>
<gene>
    <name evidence="1" type="ORF">T07_4068</name>
</gene>
<name>A0A0V0SLE3_9BILA</name>
<dbReference type="OrthoDB" id="10466199at2759"/>
<evidence type="ECO:0000313" key="2">
    <source>
        <dbReference type="Proteomes" id="UP000054630"/>
    </source>
</evidence>
<keyword evidence="2" id="KW-1185">Reference proteome</keyword>
<proteinExistence type="predicted"/>
<evidence type="ECO:0000313" key="1">
    <source>
        <dbReference type="EMBL" id="KRX27711.1"/>
    </source>
</evidence>